<dbReference type="GO" id="GO:0007165">
    <property type="term" value="P:signal transduction"/>
    <property type="evidence" value="ECO:0007669"/>
    <property type="project" value="TreeGrafter"/>
</dbReference>
<dbReference type="PROSITE" id="PS50011">
    <property type="entry name" value="PROTEIN_KINASE_DOM"/>
    <property type="match status" value="1"/>
</dbReference>
<proteinExistence type="predicted"/>
<dbReference type="PANTHER" id="PTHR48011:SF4">
    <property type="entry name" value="MITOGEN-ACTIVATED PROTEIN KINASE KINASE KINASE 19"/>
    <property type="match status" value="1"/>
</dbReference>
<evidence type="ECO:0000313" key="4">
    <source>
        <dbReference type="Proteomes" id="UP000626109"/>
    </source>
</evidence>
<comment type="caution">
    <text evidence="3">The sequence shown here is derived from an EMBL/GenBank/DDBJ whole genome shotgun (WGS) entry which is preliminary data.</text>
</comment>
<dbReference type="EMBL" id="CAJNNW010031721">
    <property type="protein sequence ID" value="CAE8708600.1"/>
    <property type="molecule type" value="Genomic_DNA"/>
</dbReference>
<dbReference type="PANTHER" id="PTHR48011">
    <property type="entry name" value="CCR4-NOT TRANSCRIPTIONAL COMPLEX SUBUNIT CAF120-RELATED"/>
    <property type="match status" value="1"/>
</dbReference>
<dbReference type="InterPro" id="IPR052751">
    <property type="entry name" value="Plant_MAPKKK"/>
</dbReference>
<feature type="compositionally biased region" description="Low complexity" evidence="1">
    <location>
        <begin position="30"/>
        <end position="46"/>
    </location>
</feature>
<dbReference type="Proteomes" id="UP000626109">
    <property type="component" value="Unassembled WGS sequence"/>
</dbReference>
<dbReference type="SUPFAM" id="SSF56112">
    <property type="entry name" value="Protein kinase-like (PK-like)"/>
    <property type="match status" value="1"/>
</dbReference>
<dbReference type="InterPro" id="IPR000719">
    <property type="entry name" value="Prot_kinase_dom"/>
</dbReference>
<accession>A0A813KN61</accession>
<reference evidence="3" key="1">
    <citation type="submission" date="2021-02" db="EMBL/GenBank/DDBJ databases">
        <authorList>
            <person name="Dougan E. K."/>
            <person name="Rhodes N."/>
            <person name="Thang M."/>
            <person name="Chan C."/>
        </authorList>
    </citation>
    <scope>NUCLEOTIDE SEQUENCE</scope>
</reference>
<dbReference type="Gene3D" id="1.10.510.10">
    <property type="entry name" value="Transferase(Phosphotransferase) domain 1"/>
    <property type="match status" value="1"/>
</dbReference>
<dbReference type="Pfam" id="PF00069">
    <property type="entry name" value="Pkinase"/>
    <property type="match status" value="1"/>
</dbReference>
<evidence type="ECO:0000256" key="1">
    <source>
        <dbReference type="SAM" id="MobiDB-lite"/>
    </source>
</evidence>
<gene>
    <name evidence="3" type="ORF">PGLA2088_LOCUS34994</name>
</gene>
<protein>
    <recommendedName>
        <fullName evidence="2">Protein kinase domain-containing protein</fullName>
    </recommendedName>
</protein>
<name>A0A813KN61_POLGL</name>
<organism evidence="3 4">
    <name type="scientific">Polarella glacialis</name>
    <name type="common">Dinoflagellate</name>
    <dbReference type="NCBI Taxonomy" id="89957"/>
    <lineage>
        <taxon>Eukaryota</taxon>
        <taxon>Sar</taxon>
        <taxon>Alveolata</taxon>
        <taxon>Dinophyceae</taxon>
        <taxon>Suessiales</taxon>
        <taxon>Suessiaceae</taxon>
        <taxon>Polarella</taxon>
    </lineage>
</organism>
<dbReference type="SMART" id="SM00220">
    <property type="entry name" value="S_TKc"/>
    <property type="match status" value="1"/>
</dbReference>
<feature type="region of interest" description="Disordered" evidence="1">
    <location>
        <begin position="18"/>
        <end position="47"/>
    </location>
</feature>
<dbReference type="InterPro" id="IPR011009">
    <property type="entry name" value="Kinase-like_dom_sf"/>
</dbReference>
<sequence length="406" mass="44184">MEQQRQLSVEKTVLQGLAACHGRSVRRSRSPSPSHSEASPVSSKSSELGLSRQLSEFSKDTVHSTGSSLLSRRSANFRSGSDFKLEGYSSIFPGSVSIKDYRQALLAKGFTFNGLIGRSSNHSFVVHSATLGNDLFAVKSTAEGRTEGILAASLRKEYSTLMAVRHKHIVVAFQLQDDEKWIGCAIVMELCPGLCLGPLMPWDSQMAISGRHAVLHQILSAVVYLHDRGIARCDLHGQNVMVDLQEPVHVFGLSPDLLSECLVNVKLIDFGSASSLSNDAKSGFGEQNINAWLNVLRDNFNESILPPLTMAHGVGFSQPCDVFAVGLLAAGLLAGKPRRTKDVYFRNVLQLPHIPLNDLSLTANGASFFSRLLSADPIQRPSARQAYDSLPEGSNWLQLGQMKLSL</sequence>
<dbReference type="GO" id="GO:0005524">
    <property type="term" value="F:ATP binding"/>
    <property type="evidence" value="ECO:0007669"/>
    <property type="project" value="InterPro"/>
</dbReference>
<dbReference type="AlphaFoldDB" id="A0A813KN61"/>
<evidence type="ECO:0000259" key="2">
    <source>
        <dbReference type="PROSITE" id="PS50011"/>
    </source>
</evidence>
<evidence type="ECO:0000313" key="3">
    <source>
        <dbReference type="EMBL" id="CAE8708600.1"/>
    </source>
</evidence>
<dbReference type="GO" id="GO:0004672">
    <property type="term" value="F:protein kinase activity"/>
    <property type="evidence" value="ECO:0007669"/>
    <property type="project" value="InterPro"/>
</dbReference>
<feature type="domain" description="Protein kinase" evidence="2">
    <location>
        <begin position="110"/>
        <end position="397"/>
    </location>
</feature>